<evidence type="ECO:0000313" key="3">
    <source>
        <dbReference type="Proteomes" id="UP000058074"/>
    </source>
</evidence>
<gene>
    <name evidence="2" type="ORF">AN936_18985</name>
</gene>
<feature type="chain" id="PRO_5006039185" evidence="1">
    <location>
        <begin position="24"/>
        <end position="86"/>
    </location>
</feature>
<organism evidence="2 3">
    <name type="scientific">Sphingopyxis macrogoltabida</name>
    <name type="common">Sphingomonas macrogoltabidus</name>
    <dbReference type="NCBI Taxonomy" id="33050"/>
    <lineage>
        <taxon>Bacteria</taxon>
        <taxon>Pseudomonadati</taxon>
        <taxon>Pseudomonadota</taxon>
        <taxon>Alphaproteobacteria</taxon>
        <taxon>Sphingomonadales</taxon>
        <taxon>Sphingomonadaceae</taxon>
        <taxon>Sphingopyxis</taxon>
    </lineage>
</organism>
<reference evidence="2 3" key="1">
    <citation type="journal article" date="2015" name="Genome Announc.">
        <title>Complete Genome Sequence of Polypropylene Glycol- and Polyethylene Glycol-Degrading Sphingopyxis macrogoltabida Strain EY-1.</title>
        <authorList>
            <person name="Ohtsubo Y."/>
            <person name="Nagata Y."/>
            <person name="Numata M."/>
            <person name="Tsuchikane K."/>
            <person name="Hosoyama A."/>
            <person name="Yamazoe A."/>
            <person name="Tsuda M."/>
            <person name="Fujita N."/>
            <person name="Kawai F."/>
        </authorList>
    </citation>
    <scope>NUCLEOTIDE SEQUENCE [LARGE SCALE GENOMIC DNA]</scope>
    <source>
        <strain evidence="2 3">EY-1</strain>
    </source>
</reference>
<sequence>MRGIHLLSLASASLLLPITPAFASPSTDKAAVDAKDKMVCKRTQRTGTRFYSQICKTAGQWEAIEEEQKRNARELIDRPQIEIRRE</sequence>
<dbReference type="PATRIC" id="fig|33050.5.peg.3940"/>
<protein>
    <submittedName>
        <fullName evidence="2">Uncharacterized protein</fullName>
    </submittedName>
</protein>
<accession>A0A0N9UZC2</accession>
<evidence type="ECO:0000256" key="1">
    <source>
        <dbReference type="SAM" id="SignalP"/>
    </source>
</evidence>
<dbReference type="AlphaFoldDB" id="A0A0N9UZC2"/>
<dbReference type="OrthoDB" id="7452609at2"/>
<dbReference type="Proteomes" id="UP000058074">
    <property type="component" value="Chromosome"/>
</dbReference>
<feature type="signal peptide" evidence="1">
    <location>
        <begin position="1"/>
        <end position="23"/>
    </location>
</feature>
<dbReference type="EMBL" id="CP012700">
    <property type="protein sequence ID" value="ALH82360.1"/>
    <property type="molecule type" value="Genomic_DNA"/>
</dbReference>
<evidence type="ECO:0000313" key="2">
    <source>
        <dbReference type="EMBL" id="ALH82360.1"/>
    </source>
</evidence>
<dbReference type="KEGG" id="smag:AN936_18985"/>
<proteinExistence type="predicted"/>
<keyword evidence="1" id="KW-0732">Signal</keyword>
<name>A0A0N9UZC2_SPHMC</name>